<dbReference type="Proteomes" id="UP000198131">
    <property type="component" value="Unassembled WGS sequence"/>
</dbReference>
<dbReference type="AlphaFoldDB" id="A0A212TH82"/>
<dbReference type="OrthoDB" id="1430560at2"/>
<keyword evidence="2" id="KW-1185">Reference proteome</keyword>
<evidence type="ECO:0008006" key="3">
    <source>
        <dbReference type="Google" id="ProtNLM"/>
    </source>
</evidence>
<reference evidence="2" key="1">
    <citation type="submission" date="2017-06" db="EMBL/GenBank/DDBJ databases">
        <authorList>
            <person name="Varghese N."/>
            <person name="Submissions S."/>
        </authorList>
    </citation>
    <scope>NUCLEOTIDE SEQUENCE [LARGE SCALE GENOMIC DNA]</scope>
    <source>
        <strain evidence="2">DSM 11116</strain>
    </source>
</reference>
<protein>
    <recommendedName>
        <fullName evidence="3">Lipoprotein</fullName>
    </recommendedName>
</protein>
<organism evidence="1 2">
    <name type="scientific">Hymenobacter gelipurpurascens</name>
    <dbReference type="NCBI Taxonomy" id="89968"/>
    <lineage>
        <taxon>Bacteria</taxon>
        <taxon>Pseudomonadati</taxon>
        <taxon>Bacteroidota</taxon>
        <taxon>Cytophagia</taxon>
        <taxon>Cytophagales</taxon>
        <taxon>Hymenobacteraceae</taxon>
        <taxon>Hymenobacter</taxon>
    </lineage>
</organism>
<accession>A0A212TH82</accession>
<sequence length="173" mass="17786">MKKLLIVLPIVLLSLAGCEKVDLTEGSPAELTARETTADARLKEAKHTVSVQGTFATLASPLPSAPGGAVVNGTGQMSHLGKSTFEDFPILDINALSGTGTRTITAANGDQLVGTLDIVLVPLTATTFTVQVNFTITGGTGRFTGATGNIYGTDVLDFNNPAGTASFVGEITY</sequence>
<dbReference type="RefSeq" id="WP_088842525.1">
    <property type="nucleotide sequence ID" value="NZ_FYEW01000001.1"/>
</dbReference>
<dbReference type="EMBL" id="FYEW01000001">
    <property type="protein sequence ID" value="SNC65372.1"/>
    <property type="molecule type" value="Genomic_DNA"/>
</dbReference>
<evidence type="ECO:0000313" key="2">
    <source>
        <dbReference type="Proteomes" id="UP000198131"/>
    </source>
</evidence>
<gene>
    <name evidence="1" type="ORF">SAMN06265337_1276</name>
</gene>
<proteinExistence type="predicted"/>
<name>A0A212TH82_9BACT</name>
<dbReference type="PROSITE" id="PS51257">
    <property type="entry name" value="PROKAR_LIPOPROTEIN"/>
    <property type="match status" value="1"/>
</dbReference>
<evidence type="ECO:0000313" key="1">
    <source>
        <dbReference type="EMBL" id="SNC65372.1"/>
    </source>
</evidence>